<gene>
    <name evidence="1" type="ORF">VQ02_27570</name>
</gene>
<evidence type="ECO:0000313" key="2">
    <source>
        <dbReference type="Proteomes" id="UP000035955"/>
    </source>
</evidence>
<comment type="caution">
    <text evidence="1">The sequence shown here is derived from an EMBL/GenBank/DDBJ whole genome shotgun (WGS) entry which is preliminary data.</text>
</comment>
<dbReference type="Proteomes" id="UP000035955">
    <property type="component" value="Unassembled WGS sequence"/>
</dbReference>
<dbReference type="AlphaFoldDB" id="A0A0J6UWR7"/>
<name>A0A0J6UWR7_9HYPH</name>
<dbReference type="PATRIC" id="fig|298794.3.peg.3373"/>
<proteinExistence type="predicted"/>
<keyword evidence="2" id="KW-1185">Reference proteome</keyword>
<reference evidence="1 2" key="1">
    <citation type="submission" date="2015-03" db="EMBL/GenBank/DDBJ databases">
        <title>Genome sequencing of Methylobacterium variabile DSM 16961.</title>
        <authorList>
            <person name="Chaudhry V."/>
            <person name="Patil P.B."/>
        </authorList>
    </citation>
    <scope>NUCLEOTIDE SEQUENCE [LARGE SCALE GENOMIC DNA]</scope>
    <source>
        <strain evidence="1 2">DSM 16961</strain>
    </source>
</reference>
<evidence type="ECO:0000313" key="1">
    <source>
        <dbReference type="EMBL" id="KMO30736.1"/>
    </source>
</evidence>
<protein>
    <submittedName>
        <fullName evidence="1">Uncharacterized protein</fullName>
    </submittedName>
</protein>
<accession>A0A0J6UWR7</accession>
<organism evidence="1 2">
    <name type="scientific">Methylobacterium variabile</name>
    <dbReference type="NCBI Taxonomy" id="298794"/>
    <lineage>
        <taxon>Bacteria</taxon>
        <taxon>Pseudomonadati</taxon>
        <taxon>Pseudomonadota</taxon>
        <taxon>Alphaproteobacteria</taxon>
        <taxon>Hyphomicrobiales</taxon>
        <taxon>Methylobacteriaceae</taxon>
        <taxon>Methylobacterium</taxon>
    </lineage>
</organism>
<sequence>MFSRGPHDNGTSYTIGLGRYPDGRLAEVFVDCHKLASSLTDDARDVGIALSIQLQHGVPLAALAGAVARRPDGAPCGLTGGLVEAIMKYEAAA</sequence>
<dbReference type="EMBL" id="LABY01000218">
    <property type="protein sequence ID" value="KMO30736.1"/>
    <property type="molecule type" value="Genomic_DNA"/>
</dbReference>